<evidence type="ECO:0000313" key="6">
    <source>
        <dbReference type="EMBL" id="NOU87250.1"/>
    </source>
</evidence>
<dbReference type="InterPro" id="IPR001647">
    <property type="entry name" value="HTH_TetR"/>
</dbReference>
<dbReference type="InterPro" id="IPR036271">
    <property type="entry name" value="Tet_transcr_reg_TetR-rel_C_sf"/>
</dbReference>
<keyword evidence="7" id="KW-1185">Reference proteome</keyword>
<dbReference type="InterPro" id="IPR023772">
    <property type="entry name" value="DNA-bd_HTH_TetR-type_CS"/>
</dbReference>
<dbReference type="PRINTS" id="PR00455">
    <property type="entry name" value="HTHTETR"/>
</dbReference>
<feature type="DNA-binding region" description="H-T-H motif" evidence="4">
    <location>
        <begin position="40"/>
        <end position="59"/>
    </location>
</feature>
<dbReference type="EMBL" id="WHOC01000077">
    <property type="protein sequence ID" value="NOU87250.1"/>
    <property type="molecule type" value="Genomic_DNA"/>
</dbReference>
<dbReference type="Proteomes" id="UP000658690">
    <property type="component" value="Unassembled WGS sequence"/>
</dbReference>
<sequence length="202" mass="22320">MSIKGSDLSTPSNRKDANKNTLKVLTAAYKIFAMKGYDATIEEIANEAGVGVGTVHRRFSNKTVLATAVVTDIFQKIKEKQLQVVKMDLPADQKIRLLFEIFSASHLQYGKIHSMGLHLATIGELGDEMRASLLTALKGSVLDIILQGQEEGIFREGDPKLLELLIINMINPHLILQLKELVPVEKITETISDMILLGLVKK</sequence>
<organism evidence="6 7">
    <name type="scientific">Paenibacillus germinis</name>
    <dbReference type="NCBI Taxonomy" id="2654979"/>
    <lineage>
        <taxon>Bacteria</taxon>
        <taxon>Bacillati</taxon>
        <taxon>Bacillota</taxon>
        <taxon>Bacilli</taxon>
        <taxon>Bacillales</taxon>
        <taxon>Paenibacillaceae</taxon>
        <taxon>Paenibacillus</taxon>
    </lineage>
</organism>
<dbReference type="Gene3D" id="1.10.10.60">
    <property type="entry name" value="Homeodomain-like"/>
    <property type="match status" value="1"/>
</dbReference>
<evidence type="ECO:0000256" key="2">
    <source>
        <dbReference type="ARBA" id="ARBA00023125"/>
    </source>
</evidence>
<comment type="caution">
    <text evidence="6">The sequence shown here is derived from an EMBL/GenBank/DDBJ whole genome shotgun (WGS) entry which is preliminary data.</text>
</comment>
<dbReference type="InterPro" id="IPR050109">
    <property type="entry name" value="HTH-type_TetR-like_transc_reg"/>
</dbReference>
<protein>
    <submittedName>
        <fullName evidence="6">TetR family transcriptional regulator</fullName>
    </submittedName>
</protein>
<feature type="domain" description="HTH tetR-type" evidence="5">
    <location>
        <begin position="18"/>
        <end position="77"/>
    </location>
</feature>
<accession>A0ABX1Z1I0</accession>
<dbReference type="SUPFAM" id="SSF48498">
    <property type="entry name" value="Tetracyclin repressor-like, C-terminal domain"/>
    <property type="match status" value="1"/>
</dbReference>
<dbReference type="Gene3D" id="1.10.357.10">
    <property type="entry name" value="Tetracycline Repressor, domain 2"/>
    <property type="match status" value="1"/>
</dbReference>
<dbReference type="SUPFAM" id="SSF46689">
    <property type="entry name" value="Homeodomain-like"/>
    <property type="match status" value="1"/>
</dbReference>
<dbReference type="RefSeq" id="WP_171690441.1">
    <property type="nucleotide sequence ID" value="NZ_WHOC01000077.1"/>
</dbReference>
<proteinExistence type="predicted"/>
<keyword evidence="3" id="KW-0804">Transcription</keyword>
<dbReference type="InterPro" id="IPR009057">
    <property type="entry name" value="Homeodomain-like_sf"/>
</dbReference>
<evidence type="ECO:0000256" key="3">
    <source>
        <dbReference type="ARBA" id="ARBA00023163"/>
    </source>
</evidence>
<keyword evidence="1" id="KW-0805">Transcription regulation</keyword>
<evidence type="ECO:0000259" key="5">
    <source>
        <dbReference type="PROSITE" id="PS50977"/>
    </source>
</evidence>
<name>A0ABX1Z1I0_9BACL</name>
<dbReference type="PROSITE" id="PS50977">
    <property type="entry name" value="HTH_TETR_2"/>
    <property type="match status" value="1"/>
</dbReference>
<dbReference type="PROSITE" id="PS01081">
    <property type="entry name" value="HTH_TETR_1"/>
    <property type="match status" value="1"/>
</dbReference>
<evidence type="ECO:0000256" key="4">
    <source>
        <dbReference type="PROSITE-ProRule" id="PRU00335"/>
    </source>
</evidence>
<reference evidence="6 7" key="1">
    <citation type="submission" date="2019-10" db="EMBL/GenBank/DDBJ databases">
        <title>Description of Paenibacillus choica sp. nov.</title>
        <authorList>
            <person name="Carlier A."/>
            <person name="Qi S."/>
        </authorList>
    </citation>
    <scope>NUCLEOTIDE SEQUENCE [LARGE SCALE GENOMIC DNA]</scope>
    <source>
        <strain evidence="6 7">LMG 31460</strain>
    </source>
</reference>
<dbReference type="PANTHER" id="PTHR30055:SF234">
    <property type="entry name" value="HTH-TYPE TRANSCRIPTIONAL REGULATOR BETI"/>
    <property type="match status" value="1"/>
</dbReference>
<evidence type="ECO:0000313" key="7">
    <source>
        <dbReference type="Proteomes" id="UP000658690"/>
    </source>
</evidence>
<dbReference type="PANTHER" id="PTHR30055">
    <property type="entry name" value="HTH-TYPE TRANSCRIPTIONAL REGULATOR RUTR"/>
    <property type="match status" value="1"/>
</dbReference>
<keyword evidence="2 4" id="KW-0238">DNA-binding</keyword>
<gene>
    <name evidence="6" type="ORF">GC102_15865</name>
</gene>
<dbReference type="Pfam" id="PF00440">
    <property type="entry name" value="TetR_N"/>
    <property type="match status" value="1"/>
</dbReference>
<evidence type="ECO:0000256" key="1">
    <source>
        <dbReference type="ARBA" id="ARBA00023015"/>
    </source>
</evidence>